<comment type="similarity">
    <text evidence="2">Belongs to the glycosyl hydrolase 3 family.</text>
</comment>
<dbReference type="InterPro" id="IPR036881">
    <property type="entry name" value="Glyco_hydro_3_C_sf"/>
</dbReference>
<dbReference type="InterPro" id="IPR013783">
    <property type="entry name" value="Ig-like_fold"/>
</dbReference>
<dbReference type="InterPro" id="IPR051915">
    <property type="entry name" value="Cellulose_Degrad_GH3"/>
</dbReference>
<dbReference type="InterPro" id="IPR017853">
    <property type="entry name" value="GH"/>
</dbReference>
<dbReference type="EMBL" id="AB499189">
    <property type="protein sequence ID" value="BAV13088.1"/>
    <property type="molecule type" value="Genomic_DNA"/>
</dbReference>
<dbReference type="InterPro" id="IPR001764">
    <property type="entry name" value="Glyco_hydro_3_N"/>
</dbReference>
<evidence type="ECO:0000256" key="3">
    <source>
        <dbReference type="ARBA" id="ARBA00012744"/>
    </source>
</evidence>
<dbReference type="FunFam" id="2.60.40.10:FF:000495">
    <property type="entry name" value="Periplasmic beta-glucosidase"/>
    <property type="match status" value="1"/>
</dbReference>
<dbReference type="Pfam" id="PF00933">
    <property type="entry name" value="Glyco_hydro_3"/>
    <property type="match status" value="1"/>
</dbReference>
<dbReference type="OMA" id="YSFPQHI"/>
<dbReference type="GO" id="GO:0008422">
    <property type="term" value="F:beta-glucosidase activity"/>
    <property type="evidence" value="ECO:0007669"/>
    <property type="project" value="UniProtKB-EC"/>
</dbReference>
<dbReference type="GO" id="GO:0009251">
    <property type="term" value="P:glucan catabolic process"/>
    <property type="evidence" value="ECO:0007669"/>
    <property type="project" value="TreeGrafter"/>
</dbReference>
<dbReference type="Pfam" id="PF14310">
    <property type="entry name" value="Fn3-like"/>
    <property type="match status" value="1"/>
</dbReference>
<feature type="domain" description="Fibronectin type III-like" evidence="7">
    <location>
        <begin position="652"/>
        <end position="721"/>
    </location>
</feature>
<evidence type="ECO:0000256" key="4">
    <source>
        <dbReference type="ARBA" id="ARBA00022729"/>
    </source>
</evidence>
<keyword evidence="5" id="KW-0378">Hydrolase</keyword>
<dbReference type="InterPro" id="IPR002772">
    <property type="entry name" value="Glyco_hydro_3_C"/>
</dbReference>
<accession>A0A173MZS5</accession>
<dbReference type="PANTHER" id="PTHR30620:SF16">
    <property type="entry name" value="LYSOSOMAL BETA GLUCOSIDASE"/>
    <property type="match status" value="1"/>
</dbReference>
<keyword evidence="4" id="KW-0732">Signal</keyword>
<name>A0A173MZS5_CLOCL</name>
<comment type="catalytic activity">
    <reaction evidence="1">
        <text>Hydrolysis of terminal, non-reducing beta-D-glucosyl residues with release of beta-D-glucose.</text>
        <dbReference type="EC" id="3.2.1.21"/>
    </reaction>
</comment>
<dbReference type="InterPro" id="IPR036962">
    <property type="entry name" value="Glyco_hydro_3_N_sf"/>
</dbReference>
<evidence type="ECO:0000256" key="6">
    <source>
        <dbReference type="ARBA" id="ARBA00023295"/>
    </source>
</evidence>
<evidence type="ECO:0000256" key="5">
    <source>
        <dbReference type="ARBA" id="ARBA00022801"/>
    </source>
</evidence>
<protein>
    <recommendedName>
        <fullName evidence="3">beta-glucosidase</fullName>
        <ecNumber evidence="3">3.2.1.21</ecNumber>
    </recommendedName>
</protein>
<dbReference type="PANTHER" id="PTHR30620">
    <property type="entry name" value="PERIPLASMIC BETA-GLUCOSIDASE-RELATED"/>
    <property type="match status" value="1"/>
</dbReference>
<dbReference type="SUPFAM" id="SSF51445">
    <property type="entry name" value="(Trans)glycosidases"/>
    <property type="match status" value="1"/>
</dbReference>
<dbReference type="EC" id="3.2.1.21" evidence="3"/>
<dbReference type="Gene3D" id="2.60.40.10">
    <property type="entry name" value="Immunoglobulins"/>
    <property type="match status" value="1"/>
</dbReference>
<reference evidence="8" key="1">
    <citation type="submission" date="2009-04" db="EMBL/GenBank/DDBJ databases">
        <title>Clostridium cellulovorans cellulosomal and noncellulosomal genes.</title>
        <authorList>
            <person name="Tamaru Y."/>
        </authorList>
    </citation>
    <scope>NUCLEOTIDE SEQUENCE</scope>
</reference>
<dbReference type="Pfam" id="PF01915">
    <property type="entry name" value="Glyco_hydro_3_C"/>
    <property type="match status" value="1"/>
</dbReference>
<proteinExistence type="inferred from homology"/>
<dbReference type="Gene3D" id="3.20.20.300">
    <property type="entry name" value="Glycoside hydrolase, family 3, N-terminal domain"/>
    <property type="match status" value="1"/>
</dbReference>
<evidence type="ECO:0000313" key="8">
    <source>
        <dbReference type="EMBL" id="BAV13088.1"/>
    </source>
</evidence>
<dbReference type="Gene3D" id="3.40.50.1700">
    <property type="entry name" value="Glycoside hydrolase family 3 C-terminal domain"/>
    <property type="match status" value="1"/>
</dbReference>
<dbReference type="AlphaFoldDB" id="A0A173MZS5"/>
<sequence>MLSNNKDIEESNFIDSLIGKMTIREKLGQMYQICIEANNENVAFNLEDDRSLVKKGFAGSVINLVDRNLIQEYQKIAVEESRLGIPLIFARDIIHGFNLIFPIPLAQAASWNLELAEKAAAITAKEATICGIRWTFSPMIDVSRNPKWGRVAEGYGEDAFLVSSFAQAVIRGYQGENLSDPSSLAACSKHFVGYSATEDGRDYNVTPIPPRELNDVYLPPFLSSVKAGVATIMAGFNDLDGIPMSGNKELLKKLLRDEWNFDGVVVSDFNSITEMIFQGFCQDGKEAALKSIESEIDIEMVSLNYMNFIEKLIEEGYIDTELVNKCVRRILNLKHKLGLFKNPYSNNNFTEINSDFDNNVALELAEQSLILLKNNASFLPLKDDVQKITVIGPLADSKIDQMGCWSMDGDIDRVVTFYESIKSYCLEQNIELYYDSILPDCRVSFETIDDVTVEHIRRSDVVIVVVGEDSLMNGEKHCRAYLSLPLGQSKMLEKIAEINKNVVTVVYAGRPLIIKDILSNSTSVLYAWHPGSMGGKAVTNILFGKSSPSGRLPISFPRAEGQIPIYYSHKNYGRPPLERPISVNDGDFHNSIGWTSEYLDINHKPLFPFGYGMSYTKFEYSEIKLNKIILDIDDSLEVYINVKNVGSVDSYEVIQVYITDVVGSVTRPQKELKAFEKVFIKQEEIVQLKFSIPVKSFKFTDINGDFVVEPGQFKVWVGSNSEECLNMEFYVK</sequence>
<keyword evidence="6" id="KW-0326">Glycosidase</keyword>
<gene>
    <name evidence="8" type="primary">Bgl3C</name>
</gene>
<dbReference type="SUPFAM" id="SSF52279">
    <property type="entry name" value="Beta-D-glucan exohydrolase, C-terminal domain"/>
    <property type="match status" value="1"/>
</dbReference>
<evidence type="ECO:0000256" key="1">
    <source>
        <dbReference type="ARBA" id="ARBA00000448"/>
    </source>
</evidence>
<dbReference type="InterPro" id="IPR026891">
    <property type="entry name" value="Fn3-like"/>
</dbReference>
<dbReference type="SMART" id="SM01217">
    <property type="entry name" value="Fn3_like"/>
    <property type="match status" value="1"/>
</dbReference>
<evidence type="ECO:0000256" key="2">
    <source>
        <dbReference type="ARBA" id="ARBA00005336"/>
    </source>
</evidence>
<evidence type="ECO:0000259" key="7">
    <source>
        <dbReference type="SMART" id="SM01217"/>
    </source>
</evidence>
<organism evidence="8">
    <name type="scientific">Clostridium cellulovorans</name>
    <dbReference type="NCBI Taxonomy" id="1493"/>
    <lineage>
        <taxon>Bacteria</taxon>
        <taxon>Bacillati</taxon>
        <taxon>Bacillota</taxon>
        <taxon>Clostridia</taxon>
        <taxon>Eubacteriales</taxon>
        <taxon>Clostridiaceae</taxon>
        <taxon>Clostridium</taxon>
    </lineage>
</organism>
<dbReference type="PRINTS" id="PR00133">
    <property type="entry name" value="GLHYDRLASE3"/>
</dbReference>